<dbReference type="PANTHER" id="PTHR35313:SF1">
    <property type="entry name" value="NO EXINE FORMATION 1"/>
    <property type="match status" value="1"/>
</dbReference>
<comment type="caution">
    <text evidence="2">The sequence shown here is derived from an EMBL/GenBank/DDBJ whole genome shotgun (WGS) entry which is preliminary data.</text>
</comment>
<reference evidence="2 3" key="1">
    <citation type="submission" date="2024-08" db="EMBL/GenBank/DDBJ databases">
        <title>Insights into the chromosomal genome structure of Flemingia macrophylla.</title>
        <authorList>
            <person name="Ding Y."/>
            <person name="Zhao Y."/>
            <person name="Bi W."/>
            <person name="Wu M."/>
            <person name="Zhao G."/>
            <person name="Gong Y."/>
            <person name="Li W."/>
            <person name="Zhang P."/>
        </authorList>
    </citation>
    <scope>NUCLEOTIDE SEQUENCE [LARGE SCALE GENOMIC DNA]</scope>
    <source>
        <strain evidence="2">DYQJB</strain>
        <tissue evidence="2">Leaf</tissue>
    </source>
</reference>
<sequence length="165" mass="17606">MFAQLAFFLSVSSSLLTSFNSSTGIVVLPSFLCAHTTFFLSVCQVAPPQKPFHRCLPRALVFACLLISTSALFSWTTIAAVGIDNADYYLTAFCCFSLPCVSSFKAKHEARYHDNEAPTTASSSAFLRVASTLSTFSFSLSSSTSVIVVSAAEAVVVGFPIMVNA</sequence>
<feature type="transmembrane region" description="Helical" evidence="1">
    <location>
        <begin position="24"/>
        <end position="47"/>
    </location>
</feature>
<protein>
    <submittedName>
        <fullName evidence="2">Uncharacterized protein</fullName>
    </submittedName>
</protein>
<dbReference type="AlphaFoldDB" id="A0ABD1MDE0"/>
<evidence type="ECO:0000313" key="2">
    <source>
        <dbReference type="EMBL" id="KAL2333808.1"/>
    </source>
</evidence>
<name>A0ABD1MDE0_9FABA</name>
<gene>
    <name evidence="2" type="ORF">Fmac_015021</name>
</gene>
<keyword evidence="1" id="KW-0812">Transmembrane</keyword>
<feature type="transmembrane region" description="Helical" evidence="1">
    <location>
        <begin position="59"/>
        <end position="82"/>
    </location>
</feature>
<dbReference type="PANTHER" id="PTHR35313">
    <property type="entry name" value="NO EXINE FORMATION 1"/>
    <property type="match status" value="1"/>
</dbReference>
<keyword evidence="1" id="KW-0472">Membrane</keyword>
<keyword evidence="1" id="KW-1133">Transmembrane helix</keyword>
<dbReference type="Proteomes" id="UP001603857">
    <property type="component" value="Unassembled WGS sequence"/>
</dbReference>
<keyword evidence="3" id="KW-1185">Reference proteome</keyword>
<accession>A0ABD1MDE0</accession>
<organism evidence="2 3">
    <name type="scientific">Flemingia macrophylla</name>
    <dbReference type="NCBI Taxonomy" id="520843"/>
    <lineage>
        <taxon>Eukaryota</taxon>
        <taxon>Viridiplantae</taxon>
        <taxon>Streptophyta</taxon>
        <taxon>Embryophyta</taxon>
        <taxon>Tracheophyta</taxon>
        <taxon>Spermatophyta</taxon>
        <taxon>Magnoliopsida</taxon>
        <taxon>eudicotyledons</taxon>
        <taxon>Gunneridae</taxon>
        <taxon>Pentapetalae</taxon>
        <taxon>rosids</taxon>
        <taxon>fabids</taxon>
        <taxon>Fabales</taxon>
        <taxon>Fabaceae</taxon>
        <taxon>Papilionoideae</taxon>
        <taxon>50 kb inversion clade</taxon>
        <taxon>NPAAA clade</taxon>
        <taxon>indigoferoid/millettioid clade</taxon>
        <taxon>Phaseoleae</taxon>
        <taxon>Flemingia</taxon>
    </lineage>
</organism>
<proteinExistence type="predicted"/>
<evidence type="ECO:0000256" key="1">
    <source>
        <dbReference type="SAM" id="Phobius"/>
    </source>
</evidence>
<dbReference type="EMBL" id="JBGMDY010000005">
    <property type="protein sequence ID" value="KAL2333808.1"/>
    <property type="molecule type" value="Genomic_DNA"/>
</dbReference>
<evidence type="ECO:0000313" key="3">
    <source>
        <dbReference type="Proteomes" id="UP001603857"/>
    </source>
</evidence>